<evidence type="ECO:0000259" key="1">
    <source>
        <dbReference type="Pfam" id="PF01636"/>
    </source>
</evidence>
<dbReference type="Pfam" id="PF01636">
    <property type="entry name" value="APH"/>
    <property type="match status" value="1"/>
</dbReference>
<dbReference type="Gene3D" id="3.90.1200.10">
    <property type="match status" value="1"/>
</dbReference>
<dbReference type="InterPro" id="IPR011009">
    <property type="entry name" value="Kinase-like_dom_sf"/>
</dbReference>
<keyword evidence="3" id="KW-1185">Reference proteome</keyword>
<sequence>MRFMPDRHELLRIFLGGTVWEDWDQAPIAADASSRRYLRLTHDTQAVMVMDAPPETGEDIEPFCHIANYLESAGLAAPKIYKSNLENGFLVLEDLGRTDFARALQKDPSQEPGLYEAATDVLIRLRELDAPPSVTMNPDVGGEMTRITCEFYVNDPALADEMAKEMAAHLRDLCGPPNILALRDYHAENLIWRPEYRGLQRVGLLDFQDAFLAPDGYDLASLLRDARRDVSEDTVKEVIAYFAKYTQQDEGTVSAAVACLSVQRNLRILGVFARLIRMQGKRRYVQMLPRVWSHVMQDLQHPALHRLNAVLRDRLPEPTDPIIMAWTE</sequence>
<feature type="domain" description="Aminoglycoside phosphotransferase" evidence="1">
    <location>
        <begin position="26"/>
        <end position="242"/>
    </location>
</feature>
<name>A0A1I0RPY3_9RHOB</name>
<organism evidence="2 3">
    <name type="scientific">Cognatiyoonia koreensis</name>
    <dbReference type="NCBI Taxonomy" id="364200"/>
    <lineage>
        <taxon>Bacteria</taxon>
        <taxon>Pseudomonadati</taxon>
        <taxon>Pseudomonadota</taxon>
        <taxon>Alphaproteobacteria</taxon>
        <taxon>Rhodobacterales</taxon>
        <taxon>Paracoccaceae</taxon>
        <taxon>Cognatiyoonia</taxon>
    </lineage>
</organism>
<dbReference type="SUPFAM" id="SSF56112">
    <property type="entry name" value="Protein kinase-like (PK-like)"/>
    <property type="match status" value="1"/>
</dbReference>
<dbReference type="InterPro" id="IPR002575">
    <property type="entry name" value="Aminoglycoside_PTrfase"/>
</dbReference>
<proteinExistence type="predicted"/>
<accession>A0A1I0RPY3</accession>
<dbReference type="AlphaFoldDB" id="A0A1I0RPY3"/>
<protein>
    <recommendedName>
        <fullName evidence="1">Aminoglycoside phosphotransferase domain-containing protein</fullName>
    </recommendedName>
</protein>
<reference evidence="2 3" key="1">
    <citation type="submission" date="2016-10" db="EMBL/GenBank/DDBJ databases">
        <authorList>
            <person name="de Groot N.N."/>
        </authorList>
    </citation>
    <scope>NUCLEOTIDE SEQUENCE [LARGE SCALE GENOMIC DNA]</scope>
    <source>
        <strain evidence="2 3">DSM 17925</strain>
    </source>
</reference>
<evidence type="ECO:0000313" key="2">
    <source>
        <dbReference type="EMBL" id="SEW43337.1"/>
    </source>
</evidence>
<dbReference type="EMBL" id="FOIZ01000002">
    <property type="protein sequence ID" value="SEW43337.1"/>
    <property type="molecule type" value="Genomic_DNA"/>
</dbReference>
<dbReference type="Gene3D" id="3.30.200.20">
    <property type="entry name" value="Phosphorylase Kinase, domain 1"/>
    <property type="match status" value="1"/>
</dbReference>
<gene>
    <name evidence="2" type="ORF">SAMN04488515_3064</name>
</gene>
<evidence type="ECO:0000313" key="3">
    <source>
        <dbReference type="Proteomes" id="UP000199167"/>
    </source>
</evidence>
<dbReference type="Proteomes" id="UP000199167">
    <property type="component" value="Unassembled WGS sequence"/>
</dbReference>
<dbReference type="STRING" id="364200.SAMN04488515_3064"/>